<feature type="transmembrane region" description="Helical" evidence="6">
    <location>
        <begin position="228"/>
        <end position="246"/>
    </location>
</feature>
<dbReference type="AlphaFoldDB" id="A0A939BP40"/>
<dbReference type="CDD" id="cd06579">
    <property type="entry name" value="TM_PBP1_transp_AraH_like"/>
    <property type="match status" value="1"/>
</dbReference>
<dbReference type="RefSeq" id="WP_239550955.1">
    <property type="nucleotide sequence ID" value="NZ_JAFBDQ010000005.1"/>
</dbReference>
<dbReference type="InterPro" id="IPR001851">
    <property type="entry name" value="ABC_transp_permease"/>
</dbReference>
<feature type="transmembrane region" description="Helical" evidence="6">
    <location>
        <begin position="356"/>
        <end position="372"/>
    </location>
</feature>
<keyword evidence="4 6" id="KW-1133">Transmembrane helix</keyword>
<protein>
    <submittedName>
        <fullName evidence="7">D-xylose transport system permease protein</fullName>
    </submittedName>
</protein>
<evidence type="ECO:0000313" key="7">
    <source>
        <dbReference type="EMBL" id="MBM7556492.1"/>
    </source>
</evidence>
<evidence type="ECO:0000256" key="6">
    <source>
        <dbReference type="SAM" id="Phobius"/>
    </source>
</evidence>
<feature type="transmembrane region" description="Helical" evidence="6">
    <location>
        <begin position="20"/>
        <end position="40"/>
    </location>
</feature>
<dbReference type="GO" id="GO:0005886">
    <property type="term" value="C:plasma membrane"/>
    <property type="evidence" value="ECO:0007669"/>
    <property type="project" value="UniProtKB-SubCell"/>
</dbReference>
<evidence type="ECO:0000313" key="8">
    <source>
        <dbReference type="Proteomes" id="UP000774000"/>
    </source>
</evidence>
<evidence type="ECO:0000256" key="4">
    <source>
        <dbReference type="ARBA" id="ARBA00022989"/>
    </source>
</evidence>
<dbReference type="EMBL" id="JAFBDQ010000005">
    <property type="protein sequence ID" value="MBM7556492.1"/>
    <property type="molecule type" value="Genomic_DNA"/>
</dbReference>
<sequence length="379" mass="40126">MDNNNKGTMYYLKKLIEGNGTLLALIGLAILVTTLAPSFFTPRNLTNLTRQTTIRGIIAVTMTMVILLAGIDLSVGSIVGLSAVTVTLLMQAGLGVWVSVILTILLCGVGIGLWNGFWIAKYDIHPFLITLGMMTIARGLAMVITDGSSVPVRNDLFGVIGGGYIPQVPSLIILGIALIGSIYAIIKANQKKKEFGTEVSKFDTIVNMVASTVGILFAAAVFGSYKGIPVPVAIFAVIIMIGVFILRNTKLGRAIYAIGGNEEASRLSGLNIFKVKMFVFTSNIVLASISGIILASRLNGANPNLGKMLELDVIASVAIGGTSFTGGYGRITGSIIGAFVIGILNNGMSLLGINTFYQYIVKGLIIIFAVWYDTVSSKE</sequence>
<comment type="caution">
    <text evidence="7">The sequence shown here is derived from an EMBL/GenBank/DDBJ whole genome shotgun (WGS) entry which is preliminary data.</text>
</comment>
<accession>A0A939BP40</accession>
<comment type="subcellular location">
    <subcellularLocation>
        <location evidence="1">Cell membrane</location>
        <topology evidence="1">Multi-pass membrane protein</topology>
    </subcellularLocation>
</comment>
<keyword evidence="2" id="KW-1003">Cell membrane</keyword>
<name>A0A939BP40_9FIRM</name>
<feature type="transmembrane region" description="Helical" evidence="6">
    <location>
        <begin position="205"/>
        <end position="222"/>
    </location>
</feature>
<feature type="transmembrane region" description="Helical" evidence="6">
    <location>
        <begin position="275"/>
        <end position="294"/>
    </location>
</feature>
<organism evidence="7 8">
    <name type="scientific">Halanaerobacter jeridensis</name>
    <dbReference type="NCBI Taxonomy" id="706427"/>
    <lineage>
        <taxon>Bacteria</taxon>
        <taxon>Bacillati</taxon>
        <taxon>Bacillota</taxon>
        <taxon>Clostridia</taxon>
        <taxon>Halanaerobiales</taxon>
        <taxon>Halobacteroidaceae</taxon>
        <taxon>Halanaerobacter</taxon>
    </lineage>
</organism>
<proteinExistence type="predicted"/>
<keyword evidence="3 6" id="KW-0812">Transmembrane</keyword>
<feature type="transmembrane region" description="Helical" evidence="6">
    <location>
        <begin position="52"/>
        <end position="71"/>
    </location>
</feature>
<dbReference type="Pfam" id="PF02653">
    <property type="entry name" value="BPD_transp_2"/>
    <property type="match status" value="1"/>
</dbReference>
<reference evidence="7" key="1">
    <citation type="submission" date="2021-01" db="EMBL/GenBank/DDBJ databases">
        <title>Genomic Encyclopedia of Type Strains, Phase IV (KMG-IV): sequencing the most valuable type-strain genomes for metagenomic binning, comparative biology and taxonomic classification.</title>
        <authorList>
            <person name="Goeker M."/>
        </authorList>
    </citation>
    <scope>NUCLEOTIDE SEQUENCE</scope>
    <source>
        <strain evidence="7">DSM 23230</strain>
    </source>
</reference>
<keyword evidence="8" id="KW-1185">Reference proteome</keyword>
<evidence type="ECO:0000256" key="2">
    <source>
        <dbReference type="ARBA" id="ARBA00022475"/>
    </source>
</evidence>
<evidence type="ECO:0000256" key="3">
    <source>
        <dbReference type="ARBA" id="ARBA00022692"/>
    </source>
</evidence>
<feature type="transmembrane region" description="Helical" evidence="6">
    <location>
        <begin position="314"/>
        <end position="344"/>
    </location>
</feature>
<dbReference type="GO" id="GO:0022857">
    <property type="term" value="F:transmembrane transporter activity"/>
    <property type="evidence" value="ECO:0007669"/>
    <property type="project" value="InterPro"/>
</dbReference>
<keyword evidence="5 6" id="KW-0472">Membrane</keyword>
<evidence type="ECO:0000256" key="5">
    <source>
        <dbReference type="ARBA" id="ARBA00023136"/>
    </source>
</evidence>
<feature type="transmembrane region" description="Helical" evidence="6">
    <location>
        <begin position="126"/>
        <end position="144"/>
    </location>
</feature>
<gene>
    <name evidence="7" type="ORF">JOC47_001335</name>
</gene>
<feature type="transmembrane region" description="Helical" evidence="6">
    <location>
        <begin position="91"/>
        <end position="114"/>
    </location>
</feature>
<feature type="transmembrane region" description="Helical" evidence="6">
    <location>
        <begin position="164"/>
        <end position="185"/>
    </location>
</feature>
<dbReference type="PANTHER" id="PTHR32196">
    <property type="entry name" value="ABC TRANSPORTER PERMEASE PROTEIN YPHD-RELATED-RELATED"/>
    <property type="match status" value="1"/>
</dbReference>
<dbReference type="Proteomes" id="UP000774000">
    <property type="component" value="Unassembled WGS sequence"/>
</dbReference>
<evidence type="ECO:0000256" key="1">
    <source>
        <dbReference type="ARBA" id="ARBA00004651"/>
    </source>
</evidence>